<protein>
    <recommendedName>
        <fullName evidence="1">Restriction endonuclease type IV Mrr domain-containing protein</fullName>
    </recommendedName>
</protein>
<evidence type="ECO:0000313" key="2">
    <source>
        <dbReference type="EMBL" id="EQB10692.1"/>
    </source>
</evidence>
<comment type="caution">
    <text evidence="2">The sequence shown here is derived from an EMBL/GenBank/DDBJ whole genome shotgun (WGS) entry which is preliminary data.</text>
</comment>
<dbReference type="GO" id="GO:0003677">
    <property type="term" value="F:DNA binding"/>
    <property type="evidence" value="ECO:0007669"/>
    <property type="project" value="InterPro"/>
</dbReference>
<dbReference type="PATRIC" id="fig|1331060.3.peg.5314"/>
<keyword evidence="3" id="KW-1185">Reference proteome</keyword>
<dbReference type="eggNOG" id="ENOG5031UJI">
    <property type="taxonomic scope" value="Bacteria"/>
</dbReference>
<feature type="domain" description="Restriction endonuclease type IV Mrr" evidence="1">
    <location>
        <begin position="40"/>
        <end position="146"/>
    </location>
</feature>
<proteinExistence type="predicted"/>
<dbReference type="GO" id="GO:0009307">
    <property type="term" value="P:DNA restriction-modification system"/>
    <property type="evidence" value="ECO:0007669"/>
    <property type="project" value="InterPro"/>
</dbReference>
<name>T0HCH5_9SPHN</name>
<dbReference type="Pfam" id="PF04471">
    <property type="entry name" value="Mrr_cat"/>
    <property type="match status" value="1"/>
</dbReference>
<accession>T0HCH5</accession>
<dbReference type="Proteomes" id="UP000015531">
    <property type="component" value="Unassembled WGS sequence"/>
</dbReference>
<dbReference type="SUPFAM" id="SSF52980">
    <property type="entry name" value="Restriction endonuclease-like"/>
    <property type="match status" value="1"/>
</dbReference>
<dbReference type="InterPro" id="IPR011856">
    <property type="entry name" value="tRNA_endonuc-like_dom_sf"/>
</dbReference>
<dbReference type="Gene3D" id="3.40.1350.10">
    <property type="match status" value="1"/>
</dbReference>
<evidence type="ECO:0000313" key="3">
    <source>
        <dbReference type="Proteomes" id="UP000015531"/>
    </source>
</evidence>
<evidence type="ECO:0000259" key="1">
    <source>
        <dbReference type="Pfam" id="PF04471"/>
    </source>
</evidence>
<sequence>MGHQFLFPTAVTSPSVYWRAGIAKVIQEIARARGASFVATDWKGYQEETAEFFRSLGLSASTDVTLKGVRTTHDVDVLVTIDVAGFSVKWIVECKHWKDPVNKLHIMALREIVADLGADRGIILCEVGFQSGAIEAANLTNVQVSSLAELSIESKDAVASARLRDLFDRTELCRNRYWDIPKGIRIDTGLRPDLGDADVYSGAFVTEVTEKYLTRAFRGIFPITVDPFDTMRLSRPLPEILANPGEVLAAFGHIIVELEEKLNAAEAAMQSG</sequence>
<dbReference type="InterPro" id="IPR007560">
    <property type="entry name" value="Restrct_endonuc_IV_Mrr"/>
</dbReference>
<dbReference type="AlphaFoldDB" id="T0HCH5"/>
<dbReference type="EMBL" id="ATDP01000110">
    <property type="protein sequence ID" value="EQB10692.1"/>
    <property type="molecule type" value="Genomic_DNA"/>
</dbReference>
<dbReference type="InterPro" id="IPR011335">
    <property type="entry name" value="Restrct_endonuc-II-like"/>
</dbReference>
<gene>
    <name evidence="2" type="ORF">RLDS_27305</name>
</gene>
<organism evidence="2 3">
    <name type="scientific">Sphingobium lactosutens DS20</name>
    <dbReference type="NCBI Taxonomy" id="1331060"/>
    <lineage>
        <taxon>Bacteria</taxon>
        <taxon>Pseudomonadati</taxon>
        <taxon>Pseudomonadota</taxon>
        <taxon>Alphaproteobacteria</taxon>
        <taxon>Sphingomonadales</taxon>
        <taxon>Sphingomonadaceae</taxon>
        <taxon>Sphingobium</taxon>
    </lineage>
</organism>
<reference evidence="2 3" key="1">
    <citation type="journal article" date="2013" name="Genome Announc.">
        <title>Draft Genome Sequence of Sphingobium lactosutens Strain DS20T, Isolated from a Hexachlorocyclohexane Dumpsite.</title>
        <authorList>
            <person name="Kumar R."/>
            <person name="Dwivedi V."/>
            <person name="Negi V."/>
            <person name="Khurana J.P."/>
            <person name="Lal R."/>
        </authorList>
    </citation>
    <scope>NUCLEOTIDE SEQUENCE [LARGE SCALE GENOMIC DNA]</scope>
    <source>
        <strain evidence="2 3">DS20</strain>
    </source>
</reference>
<dbReference type="GO" id="GO:0004519">
    <property type="term" value="F:endonuclease activity"/>
    <property type="evidence" value="ECO:0007669"/>
    <property type="project" value="InterPro"/>
</dbReference>